<proteinExistence type="predicted"/>
<accession>A0A0V0QF19</accession>
<name>A0A0V0QF19_PSEPJ</name>
<sequence length="232" mass="27644">MSDKKNENEFQVQELLNSYNKILATSFNQGQENPDFDKNFEILAKQIKKLCENKVELKTQYLGEQKCQICIQPFTYEEIQDYNYAEGQCGHKFHHMEFREYVLKCSKLLNDQDLKQKMVCPVKDCNQSLYETERGGIIDQVYTLKHFEDLRELKNPLQCIVCPNQHLKSECKEYFCDYCKNFTFYTIECRNLQIINDKEYKNANIQFQCNKCNNRQNVVKLIQKNEDIVNSD</sequence>
<evidence type="ECO:0000313" key="1">
    <source>
        <dbReference type="EMBL" id="KRX00781.1"/>
    </source>
</evidence>
<protein>
    <submittedName>
        <fullName evidence="1">Uncharacterized protein</fullName>
    </submittedName>
</protein>
<reference evidence="1 2" key="1">
    <citation type="journal article" date="2015" name="Sci. Rep.">
        <title>Genome of the facultative scuticociliatosis pathogen Pseudocohnilembus persalinus provides insight into its virulence through horizontal gene transfer.</title>
        <authorList>
            <person name="Xiong J."/>
            <person name="Wang G."/>
            <person name="Cheng J."/>
            <person name="Tian M."/>
            <person name="Pan X."/>
            <person name="Warren A."/>
            <person name="Jiang C."/>
            <person name="Yuan D."/>
            <person name="Miao W."/>
        </authorList>
    </citation>
    <scope>NUCLEOTIDE SEQUENCE [LARGE SCALE GENOMIC DNA]</scope>
    <source>
        <strain evidence="1">36N120E</strain>
    </source>
</reference>
<organism evidence="1 2">
    <name type="scientific">Pseudocohnilembus persalinus</name>
    <name type="common">Ciliate</name>
    <dbReference type="NCBI Taxonomy" id="266149"/>
    <lineage>
        <taxon>Eukaryota</taxon>
        <taxon>Sar</taxon>
        <taxon>Alveolata</taxon>
        <taxon>Ciliophora</taxon>
        <taxon>Intramacronucleata</taxon>
        <taxon>Oligohymenophorea</taxon>
        <taxon>Scuticociliatia</taxon>
        <taxon>Philasterida</taxon>
        <taxon>Pseudocohnilembidae</taxon>
        <taxon>Pseudocohnilembus</taxon>
    </lineage>
</organism>
<gene>
    <name evidence="1" type="ORF">PPERSA_03041</name>
</gene>
<dbReference type="AlphaFoldDB" id="A0A0V0QF19"/>
<evidence type="ECO:0000313" key="2">
    <source>
        <dbReference type="Proteomes" id="UP000054937"/>
    </source>
</evidence>
<dbReference type="Proteomes" id="UP000054937">
    <property type="component" value="Unassembled WGS sequence"/>
</dbReference>
<dbReference type="InParanoid" id="A0A0V0QF19"/>
<comment type="caution">
    <text evidence="1">The sequence shown here is derived from an EMBL/GenBank/DDBJ whole genome shotgun (WGS) entry which is preliminary data.</text>
</comment>
<dbReference type="EMBL" id="LDAU01000182">
    <property type="protein sequence ID" value="KRX00781.1"/>
    <property type="molecule type" value="Genomic_DNA"/>
</dbReference>
<keyword evidence="2" id="KW-1185">Reference proteome</keyword>